<dbReference type="Gene3D" id="3.40.50.10320">
    <property type="entry name" value="LmbE-like"/>
    <property type="match status" value="1"/>
</dbReference>
<dbReference type="SUPFAM" id="SSF102588">
    <property type="entry name" value="LmbE-like"/>
    <property type="match status" value="1"/>
</dbReference>
<dbReference type="EMBL" id="JAFBBK010000001">
    <property type="protein sequence ID" value="MBM7413461.1"/>
    <property type="molecule type" value="Genomic_DNA"/>
</dbReference>
<dbReference type="PANTHER" id="PTHR12993:SF29">
    <property type="entry name" value="BLR3841 PROTEIN"/>
    <property type="match status" value="1"/>
</dbReference>
<evidence type="ECO:0000313" key="3">
    <source>
        <dbReference type="EMBL" id="MBM7413461.1"/>
    </source>
</evidence>
<feature type="region of interest" description="Disordered" evidence="2">
    <location>
        <begin position="1"/>
        <end position="23"/>
    </location>
</feature>
<evidence type="ECO:0000256" key="2">
    <source>
        <dbReference type="SAM" id="MobiDB-lite"/>
    </source>
</evidence>
<evidence type="ECO:0000313" key="4">
    <source>
        <dbReference type="Proteomes" id="UP000703038"/>
    </source>
</evidence>
<dbReference type="RefSeq" id="WP_239532325.1">
    <property type="nucleotide sequence ID" value="NZ_JAFBBK010000001.1"/>
</dbReference>
<organism evidence="3 4">
    <name type="scientific">Rhodococcoides corynebacterioides</name>
    <dbReference type="NCBI Taxonomy" id="53972"/>
    <lineage>
        <taxon>Bacteria</taxon>
        <taxon>Bacillati</taxon>
        <taxon>Actinomycetota</taxon>
        <taxon>Actinomycetes</taxon>
        <taxon>Mycobacteriales</taxon>
        <taxon>Nocardiaceae</taxon>
        <taxon>Rhodococcoides</taxon>
    </lineage>
</organism>
<protein>
    <submittedName>
        <fullName evidence="3">LmbE family N-acetylglucosaminyl deacetylase</fullName>
    </submittedName>
</protein>
<gene>
    <name evidence="3" type="ORF">JOE42_000194</name>
</gene>
<reference evidence="3 4" key="1">
    <citation type="submission" date="2021-01" db="EMBL/GenBank/DDBJ databases">
        <title>Genomics of switchgrass bacterial isolates.</title>
        <authorList>
            <person name="Shade A."/>
        </authorList>
    </citation>
    <scope>NUCLEOTIDE SEQUENCE [LARGE SCALE GENOMIC DNA]</scope>
    <source>
        <strain evidence="3 4">PvP111</strain>
    </source>
</reference>
<keyword evidence="1" id="KW-0862">Zinc</keyword>
<proteinExistence type="predicted"/>
<accession>A0ABS2KQ99</accession>
<dbReference type="Pfam" id="PF02585">
    <property type="entry name" value="PIG-L"/>
    <property type="match status" value="1"/>
</dbReference>
<comment type="caution">
    <text evidence="3">The sequence shown here is derived from an EMBL/GenBank/DDBJ whole genome shotgun (WGS) entry which is preliminary data.</text>
</comment>
<evidence type="ECO:0000256" key="1">
    <source>
        <dbReference type="ARBA" id="ARBA00022833"/>
    </source>
</evidence>
<dbReference type="InterPro" id="IPR003737">
    <property type="entry name" value="GlcNAc_PI_deacetylase-related"/>
</dbReference>
<name>A0ABS2KQ99_9NOCA</name>
<keyword evidence="4" id="KW-1185">Reference proteome</keyword>
<sequence>MSVDRFAERPVAQRGTPESAWRANGTTYPDLAHDGLAHLVLVAPHPDDEVLGLGGWASTLATSGVPVTVVAVTDGGASHTPTPTRSRADLEAVRRAESDSALVDLGIVDVRRLSLPDGQVAEHELALVGALVGVLDTVGRGASVWCATTLRGDGHPDHEAVGRASAAAASRNGCTLVEYPVWMWHWAEPGDDAVHWESARTITLDADAIARKEAAVSRFVSQTTRDGDADEILPPWVLERLLRSHETVFV</sequence>
<dbReference type="PANTHER" id="PTHR12993">
    <property type="entry name" value="N-ACETYLGLUCOSAMINYL-PHOSPHATIDYLINOSITOL DE-N-ACETYLASE-RELATED"/>
    <property type="match status" value="1"/>
</dbReference>
<dbReference type="Proteomes" id="UP000703038">
    <property type="component" value="Unassembled WGS sequence"/>
</dbReference>
<dbReference type="InterPro" id="IPR024078">
    <property type="entry name" value="LmbE-like_dom_sf"/>
</dbReference>